<keyword evidence="2" id="KW-0805">Transcription regulation</keyword>
<evidence type="ECO:0000256" key="3">
    <source>
        <dbReference type="ARBA" id="ARBA00023163"/>
    </source>
</evidence>
<sequence length="289" mass="33064">MPLLDLNDPLDERLSEEFSSGGVSSDCQRGHEGDGGGDDRSKREVVIGLPQQLQKQTTEKKRRSEVDKEPLVVKGQWTLEEDRLLTRLVDMRGPKKWCQIARMLEGRAGKQCRGRWHNHLRPDIKKDSWSIKEDKILIQAHKQIGNKWAEIAKILPGRTENTIKNHWNATKRRQFSRRKLLPRNNSNLLENYIRVPLLHLLQINRHRLVVATPRLRSDRCPCRQALFPMAQTCSLKRPTAPSRCRIATTSSHLCQLRGQPAVTSVSNGRWELESWALSGEGPSLSSNAE</sequence>
<dbReference type="PROSITE" id="PS51294">
    <property type="entry name" value="HTH_MYB"/>
    <property type="match status" value="2"/>
</dbReference>
<dbReference type="PROSITE" id="PS50090">
    <property type="entry name" value="MYB_LIKE"/>
    <property type="match status" value="2"/>
</dbReference>
<accession>A0ABM3GXD2</accession>
<dbReference type="PANTHER" id="PTHR45614:SF285">
    <property type="entry name" value="TRANSCRIPTION FACTOR MYB98"/>
    <property type="match status" value="1"/>
</dbReference>
<dbReference type="SUPFAM" id="SSF46689">
    <property type="entry name" value="Homeodomain-like"/>
    <property type="match status" value="1"/>
</dbReference>
<feature type="compositionally biased region" description="Polar residues" evidence="5">
    <location>
        <begin position="17"/>
        <end position="27"/>
    </location>
</feature>
<keyword evidence="3" id="KW-0804">Transcription</keyword>
<evidence type="ECO:0000313" key="9">
    <source>
        <dbReference type="RefSeq" id="XP_048129014.1"/>
    </source>
</evidence>
<evidence type="ECO:0000259" key="6">
    <source>
        <dbReference type="PROSITE" id="PS50090"/>
    </source>
</evidence>
<evidence type="ECO:0000259" key="7">
    <source>
        <dbReference type="PROSITE" id="PS51294"/>
    </source>
</evidence>
<evidence type="ECO:0000256" key="2">
    <source>
        <dbReference type="ARBA" id="ARBA00023015"/>
    </source>
</evidence>
<feature type="domain" description="HTH myb-type" evidence="7">
    <location>
        <begin position="125"/>
        <end position="175"/>
    </location>
</feature>
<feature type="compositionally biased region" description="Basic and acidic residues" evidence="5">
    <location>
        <begin position="28"/>
        <end position="45"/>
    </location>
</feature>
<feature type="domain" description="Myb-like" evidence="6">
    <location>
        <begin position="121"/>
        <end position="171"/>
    </location>
</feature>
<feature type="domain" description="Myb-like" evidence="6">
    <location>
        <begin position="69"/>
        <end position="120"/>
    </location>
</feature>
<dbReference type="GeneID" id="115733724"/>
<name>A0ABM3GXD2_9MYRT</name>
<feature type="domain" description="HTH myb-type" evidence="7">
    <location>
        <begin position="69"/>
        <end position="124"/>
    </location>
</feature>
<evidence type="ECO:0000256" key="4">
    <source>
        <dbReference type="ARBA" id="ARBA00023242"/>
    </source>
</evidence>
<dbReference type="CDD" id="cd00167">
    <property type="entry name" value="SANT"/>
    <property type="match status" value="2"/>
</dbReference>
<dbReference type="Proteomes" id="UP000827889">
    <property type="component" value="Chromosome 11"/>
</dbReference>
<organism evidence="8 9">
    <name type="scientific">Rhodamnia argentea</name>
    <dbReference type="NCBI Taxonomy" id="178133"/>
    <lineage>
        <taxon>Eukaryota</taxon>
        <taxon>Viridiplantae</taxon>
        <taxon>Streptophyta</taxon>
        <taxon>Embryophyta</taxon>
        <taxon>Tracheophyta</taxon>
        <taxon>Spermatophyta</taxon>
        <taxon>Magnoliopsida</taxon>
        <taxon>eudicotyledons</taxon>
        <taxon>Gunneridae</taxon>
        <taxon>Pentapetalae</taxon>
        <taxon>rosids</taxon>
        <taxon>malvids</taxon>
        <taxon>Myrtales</taxon>
        <taxon>Myrtaceae</taxon>
        <taxon>Myrtoideae</taxon>
        <taxon>Myrteae</taxon>
        <taxon>Australasian group</taxon>
        <taxon>Rhodamnia</taxon>
    </lineage>
</organism>
<dbReference type="RefSeq" id="XP_048129014.1">
    <property type="nucleotide sequence ID" value="XM_048273057.1"/>
</dbReference>
<evidence type="ECO:0000256" key="5">
    <source>
        <dbReference type="SAM" id="MobiDB-lite"/>
    </source>
</evidence>
<protein>
    <submittedName>
        <fullName evidence="9">Transcription factor MYB118-like</fullName>
    </submittedName>
</protein>
<gene>
    <name evidence="9" type="primary">LOC115733724</name>
</gene>
<dbReference type="Pfam" id="PF13921">
    <property type="entry name" value="Myb_DNA-bind_6"/>
    <property type="match status" value="1"/>
</dbReference>
<dbReference type="InterPro" id="IPR017930">
    <property type="entry name" value="Myb_dom"/>
</dbReference>
<dbReference type="SMART" id="SM00717">
    <property type="entry name" value="SANT"/>
    <property type="match status" value="2"/>
</dbReference>
<feature type="region of interest" description="Disordered" evidence="5">
    <location>
        <begin position="1"/>
        <end position="67"/>
    </location>
</feature>
<reference evidence="9" key="1">
    <citation type="submission" date="2025-08" db="UniProtKB">
        <authorList>
            <consortium name="RefSeq"/>
        </authorList>
    </citation>
    <scope>IDENTIFICATION</scope>
    <source>
        <tissue evidence="9">Leaf</tissue>
    </source>
</reference>
<keyword evidence="8" id="KW-1185">Reference proteome</keyword>
<dbReference type="Gene3D" id="1.10.10.60">
    <property type="entry name" value="Homeodomain-like"/>
    <property type="match status" value="2"/>
</dbReference>
<dbReference type="InterPro" id="IPR001005">
    <property type="entry name" value="SANT/Myb"/>
</dbReference>
<keyword evidence="4" id="KW-0539">Nucleus</keyword>
<comment type="subcellular location">
    <subcellularLocation>
        <location evidence="1">Nucleus</location>
    </subcellularLocation>
</comment>
<dbReference type="InterPro" id="IPR009057">
    <property type="entry name" value="Homeodomain-like_sf"/>
</dbReference>
<dbReference type="PANTHER" id="PTHR45614">
    <property type="entry name" value="MYB PROTEIN-RELATED"/>
    <property type="match status" value="1"/>
</dbReference>
<feature type="compositionally biased region" description="Basic and acidic residues" evidence="5">
    <location>
        <begin position="57"/>
        <end position="67"/>
    </location>
</feature>
<proteinExistence type="predicted"/>
<evidence type="ECO:0000256" key="1">
    <source>
        <dbReference type="ARBA" id="ARBA00004123"/>
    </source>
</evidence>
<dbReference type="InterPro" id="IPR050560">
    <property type="entry name" value="MYB_TF"/>
</dbReference>
<evidence type="ECO:0000313" key="8">
    <source>
        <dbReference type="Proteomes" id="UP000827889"/>
    </source>
</evidence>